<dbReference type="GO" id="GO:0022857">
    <property type="term" value="F:transmembrane transporter activity"/>
    <property type="evidence" value="ECO:0007669"/>
    <property type="project" value="InterPro"/>
</dbReference>
<comment type="subcellular location">
    <subcellularLocation>
        <location evidence="1">Membrane</location>
        <topology evidence="1">Multi-pass membrane protein</topology>
    </subcellularLocation>
</comment>
<dbReference type="SUPFAM" id="SSF103473">
    <property type="entry name" value="MFS general substrate transporter"/>
    <property type="match status" value="1"/>
</dbReference>
<feature type="transmembrane region" description="Helical" evidence="7">
    <location>
        <begin position="400"/>
        <end position="425"/>
    </location>
</feature>
<dbReference type="InterPro" id="IPR020846">
    <property type="entry name" value="MFS_dom"/>
</dbReference>
<dbReference type="PROSITE" id="PS50850">
    <property type="entry name" value="MFS"/>
    <property type="match status" value="1"/>
</dbReference>
<protein>
    <submittedName>
        <fullName evidence="9">General substrate transporter</fullName>
    </submittedName>
</protein>
<feature type="transmembrane region" description="Helical" evidence="7">
    <location>
        <begin position="239"/>
        <end position="258"/>
    </location>
</feature>
<sequence>MPSPHLTVPSVAASLVLGSQHGQRGVLYEPDKAGIGNRATPHSGTGTFAGCRLAASCTCTATRTCGNARTRSKNFISVLGIVPPYTKFSDPTTSLSTTMEKLDKVTTQTSIATDDVSTLEKAPGHHYKLGVPVLPDTIVEEVDREVLEYTDQSITITPEENKRLLRIIDRRILPVIMVTYFLQSLDKGLVSLASIMGIQKKWHLEGQQYSWLTTCVYLAIICAEYPQNRALQVLPIHRWLAFCIFAWGAVVASSAAVTNFHGAVIVRVLLGCFECVCQPCFMLLTATYYRKHEQARTISLFYAGNGIQTVVGGLLGYGFYQVKGGKLESFQLMFMILGLLTVVWSGVVLWMLPQSPMKARGISEEDKVKIVERVRENQTGVQNKKLKWSHIQEALLDPQIWAFFFIQVLNTIPVGGLGAFTNIIIKNNLGFTVLQTDLLAIAQGAIQVAVLFSAAYLSKWTNQTLLVAVAFSIPSLISAVVFLTVPNDKAHVGGLLTVFLMTICYNGVSPLSFSLLTRNVGGQTKRTVAIAINFIGWAAGNSAGPQLFRSTDAPHYRKAFAGQLGCYVAIILLFLALRVYYMAQNRKRRIAANLLKGRQADAADEIDLSLAFDDLTDKQNPNFRYVF</sequence>
<dbReference type="EMBL" id="DF830086">
    <property type="protein sequence ID" value="GAK67516.1"/>
    <property type="molecule type" value="Genomic_DNA"/>
</dbReference>
<accession>A0A081CLH0</accession>
<dbReference type="FunFam" id="1.20.1250.20:FF:000064">
    <property type="entry name" value="MFS allantoate transporter"/>
    <property type="match status" value="1"/>
</dbReference>
<dbReference type="GO" id="GO:0016020">
    <property type="term" value="C:membrane"/>
    <property type="evidence" value="ECO:0007669"/>
    <property type="project" value="UniProtKB-SubCell"/>
</dbReference>
<dbReference type="InterPro" id="IPR036259">
    <property type="entry name" value="MFS_trans_sf"/>
</dbReference>
<feature type="transmembrane region" description="Helical" evidence="7">
    <location>
        <begin position="437"/>
        <end position="457"/>
    </location>
</feature>
<evidence type="ECO:0000256" key="3">
    <source>
        <dbReference type="ARBA" id="ARBA00022692"/>
    </source>
</evidence>
<dbReference type="PANTHER" id="PTHR43791:SF63">
    <property type="entry name" value="HIGH AFFINITY CYSTEINE TRANSPORTER"/>
    <property type="match status" value="1"/>
</dbReference>
<evidence type="ECO:0000256" key="5">
    <source>
        <dbReference type="ARBA" id="ARBA00023136"/>
    </source>
</evidence>
<feature type="transmembrane region" description="Helical" evidence="7">
    <location>
        <begin position="264"/>
        <end position="288"/>
    </location>
</feature>
<dbReference type="Gene3D" id="1.20.1250.20">
    <property type="entry name" value="MFS general substrate transporter like domains"/>
    <property type="match status" value="2"/>
</dbReference>
<evidence type="ECO:0000256" key="4">
    <source>
        <dbReference type="ARBA" id="ARBA00022989"/>
    </source>
</evidence>
<feature type="transmembrane region" description="Helical" evidence="7">
    <location>
        <begin position="560"/>
        <end position="581"/>
    </location>
</feature>
<evidence type="ECO:0000256" key="1">
    <source>
        <dbReference type="ARBA" id="ARBA00004141"/>
    </source>
</evidence>
<evidence type="ECO:0000313" key="10">
    <source>
        <dbReference type="Proteomes" id="UP000053758"/>
    </source>
</evidence>
<dbReference type="AlphaFoldDB" id="A0A081CLH0"/>
<feature type="transmembrane region" description="Helical" evidence="7">
    <location>
        <begin position="491"/>
        <end position="516"/>
    </location>
</feature>
<dbReference type="RefSeq" id="XP_014654164.1">
    <property type="nucleotide sequence ID" value="XM_014798678.1"/>
</dbReference>
<dbReference type="InterPro" id="IPR011701">
    <property type="entry name" value="MFS"/>
</dbReference>
<evidence type="ECO:0000313" key="9">
    <source>
        <dbReference type="EMBL" id="GAK67516.1"/>
    </source>
</evidence>
<feature type="transmembrane region" description="Helical" evidence="7">
    <location>
        <begin position="528"/>
        <end position="548"/>
    </location>
</feature>
<organism evidence="9">
    <name type="scientific">Pseudozyma antarctica</name>
    <name type="common">Yeast</name>
    <name type="synonym">Candida antarctica</name>
    <dbReference type="NCBI Taxonomy" id="84753"/>
    <lineage>
        <taxon>Eukaryota</taxon>
        <taxon>Fungi</taxon>
        <taxon>Dikarya</taxon>
        <taxon>Basidiomycota</taxon>
        <taxon>Ustilaginomycotina</taxon>
        <taxon>Ustilaginomycetes</taxon>
        <taxon>Ustilaginales</taxon>
        <taxon>Ustilaginaceae</taxon>
        <taxon>Moesziomyces</taxon>
    </lineage>
</organism>
<dbReference type="GeneID" id="26306628"/>
<keyword evidence="3 7" id="KW-0812">Transmembrane</keyword>
<comment type="similarity">
    <text evidence="6">Belongs to the major facilitator superfamily. Allantoate permease family.</text>
</comment>
<evidence type="ECO:0000256" key="6">
    <source>
        <dbReference type="ARBA" id="ARBA00037968"/>
    </source>
</evidence>
<evidence type="ECO:0000256" key="7">
    <source>
        <dbReference type="SAM" id="Phobius"/>
    </source>
</evidence>
<keyword evidence="4 7" id="KW-1133">Transmembrane helix</keyword>
<dbReference type="HOGENOM" id="CLU_001265_0_5_1"/>
<dbReference type="FunFam" id="1.20.1250.20:FF:000483">
    <property type="entry name" value="Related to allantoate permease"/>
    <property type="match status" value="1"/>
</dbReference>
<keyword evidence="2" id="KW-0813">Transport</keyword>
<name>A0A081CLH0_PSEA2</name>
<feature type="transmembrane region" description="Helical" evidence="7">
    <location>
        <begin position="300"/>
        <end position="320"/>
    </location>
</feature>
<evidence type="ECO:0000256" key="2">
    <source>
        <dbReference type="ARBA" id="ARBA00022448"/>
    </source>
</evidence>
<dbReference type="PANTHER" id="PTHR43791">
    <property type="entry name" value="PERMEASE-RELATED"/>
    <property type="match status" value="1"/>
</dbReference>
<evidence type="ECO:0000259" key="8">
    <source>
        <dbReference type="PROSITE" id="PS50850"/>
    </source>
</evidence>
<dbReference type="Pfam" id="PF07690">
    <property type="entry name" value="MFS_1"/>
    <property type="match status" value="1"/>
</dbReference>
<dbReference type="Proteomes" id="UP000053758">
    <property type="component" value="Unassembled WGS sequence"/>
</dbReference>
<feature type="transmembrane region" description="Helical" evidence="7">
    <location>
        <begin position="209"/>
        <end position="227"/>
    </location>
</feature>
<keyword evidence="5 7" id="KW-0472">Membrane</keyword>
<feature type="domain" description="Major facilitator superfamily (MFS) profile" evidence="8">
    <location>
        <begin position="172"/>
        <end position="587"/>
    </location>
</feature>
<gene>
    <name evidence="9" type="ORF">PAN0_019d5744</name>
</gene>
<reference evidence="9" key="1">
    <citation type="submission" date="2014-07" db="EMBL/GenBank/DDBJ databases">
        <title>Draft genome sequence of the yeast Pseudozyma antarctica JCM 10317 known as a producer of lipase B which used in a wide range of industrial applications.</title>
        <authorList>
            <person name="Morita T."/>
            <person name="Saika A."/>
            <person name="Koike H."/>
        </authorList>
    </citation>
    <scope>NUCLEOTIDE SEQUENCE</scope>
    <source>
        <strain evidence="9">JCM 10317</strain>
    </source>
</reference>
<keyword evidence="10" id="KW-1185">Reference proteome</keyword>
<feature type="transmembrane region" description="Helical" evidence="7">
    <location>
        <begin position="332"/>
        <end position="352"/>
    </location>
</feature>
<feature type="transmembrane region" description="Helical" evidence="7">
    <location>
        <begin position="464"/>
        <end position="485"/>
    </location>
</feature>
<proteinExistence type="inferred from homology"/>